<feature type="compositionally biased region" description="Polar residues" evidence="6">
    <location>
        <begin position="679"/>
        <end position="688"/>
    </location>
</feature>
<dbReference type="Proteomes" id="UP001346149">
    <property type="component" value="Unassembled WGS sequence"/>
</dbReference>
<dbReference type="GO" id="GO:0016020">
    <property type="term" value="C:membrane"/>
    <property type="evidence" value="ECO:0007669"/>
    <property type="project" value="UniProtKB-SubCell"/>
</dbReference>
<feature type="compositionally biased region" description="Low complexity" evidence="6">
    <location>
        <begin position="689"/>
        <end position="703"/>
    </location>
</feature>
<dbReference type="GO" id="GO:0008289">
    <property type="term" value="F:lipid binding"/>
    <property type="evidence" value="ECO:0007669"/>
    <property type="project" value="UniProtKB-KW"/>
</dbReference>
<evidence type="ECO:0000313" key="11">
    <source>
        <dbReference type="Proteomes" id="UP001346149"/>
    </source>
</evidence>
<keyword evidence="5 7" id="KW-0472">Membrane</keyword>
<evidence type="ECO:0008006" key="12">
    <source>
        <dbReference type="Google" id="ProtNLM"/>
    </source>
</evidence>
<dbReference type="EMBL" id="JAXQNO010000001">
    <property type="protein sequence ID" value="KAK4804111.1"/>
    <property type="molecule type" value="Genomic_DNA"/>
</dbReference>
<dbReference type="AlphaFoldDB" id="A0AAN7N2R9"/>
<evidence type="ECO:0000256" key="7">
    <source>
        <dbReference type="SAM" id="Phobius"/>
    </source>
</evidence>
<keyword evidence="11" id="KW-1185">Reference proteome</keyword>
<dbReference type="InterPro" id="IPR052847">
    <property type="entry name" value="Ext_Synaptotagmin/KAHRP-like"/>
</dbReference>
<dbReference type="CDD" id="cd21669">
    <property type="entry name" value="SMP_SF"/>
    <property type="match status" value="1"/>
</dbReference>
<dbReference type="Gene3D" id="2.60.40.150">
    <property type="entry name" value="C2 domain"/>
    <property type="match status" value="1"/>
</dbReference>
<evidence type="ECO:0000256" key="5">
    <source>
        <dbReference type="ARBA" id="ARBA00023136"/>
    </source>
</evidence>
<keyword evidence="7" id="KW-1133">Transmembrane helix</keyword>
<comment type="subcellular location">
    <subcellularLocation>
        <location evidence="1">Membrane</location>
    </subcellularLocation>
</comment>
<evidence type="ECO:0000256" key="2">
    <source>
        <dbReference type="ARBA" id="ARBA00022448"/>
    </source>
</evidence>
<dbReference type="PANTHER" id="PTHR47042">
    <property type="entry name" value="C2 DOMAIN-CONTAINING PROTEIN-LIKE"/>
    <property type="match status" value="1"/>
</dbReference>
<name>A0AAN7N2R9_TRANT</name>
<gene>
    <name evidence="10" type="ORF">SAY86_003928</name>
</gene>
<dbReference type="InterPro" id="IPR000008">
    <property type="entry name" value="C2_dom"/>
</dbReference>
<feature type="domain" description="C2" evidence="8">
    <location>
        <begin position="270"/>
        <end position="384"/>
    </location>
</feature>
<feature type="region of interest" description="Disordered" evidence="6">
    <location>
        <begin position="475"/>
        <end position="505"/>
    </location>
</feature>
<dbReference type="SMART" id="SM00239">
    <property type="entry name" value="C2"/>
    <property type="match status" value="1"/>
</dbReference>
<dbReference type="SUPFAM" id="SSF49562">
    <property type="entry name" value="C2 domain (Calcium/lipid-binding domain, CaLB)"/>
    <property type="match status" value="1"/>
</dbReference>
<keyword evidence="2" id="KW-0813">Transport</keyword>
<dbReference type="InterPro" id="IPR035892">
    <property type="entry name" value="C2_domain_sf"/>
</dbReference>
<keyword evidence="4" id="KW-0446">Lipid-binding</keyword>
<reference evidence="10 11" key="1">
    <citation type="journal article" date="2023" name="Hortic Res">
        <title>Pangenome of water caltrop reveals structural variations and asymmetric subgenome divergence after allopolyploidization.</title>
        <authorList>
            <person name="Zhang X."/>
            <person name="Chen Y."/>
            <person name="Wang L."/>
            <person name="Yuan Y."/>
            <person name="Fang M."/>
            <person name="Shi L."/>
            <person name="Lu R."/>
            <person name="Comes H.P."/>
            <person name="Ma Y."/>
            <person name="Chen Y."/>
            <person name="Huang G."/>
            <person name="Zhou Y."/>
            <person name="Zheng Z."/>
            <person name="Qiu Y."/>
        </authorList>
    </citation>
    <scope>NUCLEOTIDE SEQUENCE [LARGE SCALE GENOMIC DNA]</scope>
    <source>
        <strain evidence="10">F231</strain>
    </source>
</reference>
<feature type="compositionally biased region" description="Basic and acidic residues" evidence="6">
    <location>
        <begin position="482"/>
        <end position="493"/>
    </location>
</feature>
<feature type="region of interest" description="Disordered" evidence="6">
    <location>
        <begin position="420"/>
        <end position="454"/>
    </location>
</feature>
<dbReference type="Pfam" id="PF25669">
    <property type="entry name" value="SMP_MUG190-like"/>
    <property type="match status" value="1"/>
</dbReference>
<evidence type="ECO:0000256" key="6">
    <source>
        <dbReference type="SAM" id="MobiDB-lite"/>
    </source>
</evidence>
<feature type="transmembrane region" description="Helical" evidence="7">
    <location>
        <begin position="12"/>
        <end position="42"/>
    </location>
</feature>
<feature type="compositionally biased region" description="Polar residues" evidence="6">
    <location>
        <begin position="428"/>
        <end position="438"/>
    </location>
</feature>
<dbReference type="PROSITE" id="PS51847">
    <property type="entry name" value="SMP"/>
    <property type="match status" value="1"/>
</dbReference>
<evidence type="ECO:0000256" key="1">
    <source>
        <dbReference type="ARBA" id="ARBA00004370"/>
    </source>
</evidence>
<feature type="region of interest" description="Disordered" evidence="6">
    <location>
        <begin position="581"/>
        <end position="707"/>
    </location>
</feature>
<protein>
    <recommendedName>
        <fullName evidence="12">C2 domain-containing protein</fullName>
    </recommendedName>
</protein>
<evidence type="ECO:0000259" key="9">
    <source>
        <dbReference type="PROSITE" id="PS51847"/>
    </source>
</evidence>
<sequence length="730" mass="82104">MDVTEVSMIHHVCIVLMGLWLLSEFNCCHPVAYFISLIYLYLVHERYVIRLQKKLQYEERKQSYQRRVLTDSETVRWLNHAVEKIWPVCMEQIASQKILFPIIPWFLEKYKPWTVKKALVQHLYLGRNPPIFTEMRVLRQGSEDDHLVLELGINFLTAEDMSTILAVKLRKRLGFGMWAKLHITGMHVEGKVLIGVKFVQQWPFLERLRICFAEPPYFQMTVKPIFNHGIDVTEVPGIAGWLDKLLSVAFEQTLVQPNMLVVDVRKFAAPHQESWFSVDVKDPLSFVKVEVIEAADVKPADLNGFSDPYVKGQLGPYRFKTKIQKKTLSPKWLEEFRIPITSWEIPNLLNFEVCDKDHIFDDALGKYSINVNDYRGGQRYETWVALQDVKMGRLHLAITVLGENGKGGVQADSDDFVGESLRTEEKSSSFAAEQTNRGSFSSQSSEKSAKVADKFDPIDIGGQKETGIWIQQPGSEVSQTWEPRKGKSRRPDTEIIGEQNNPLGRNLAKAPGGTDYWNQEEKQSRHGVRRSLRKLSSVFHRNKKDDQISIDSGDAITSPYNNVREIHSRKIKVDVIVEKDQNLSPEGSESESPGKVNVKDKAKGLLKKAEKSARSFKQALTRKGSRSSRGGDAYAGNTPSDSDSTDDSSLPSICTPRMDNTIPVASQSISSDGARHSPSPRSTEKATLSTDSSGVSIDSGSTSMGKVADISSPKLAVIEEKGFDIDSVKG</sequence>
<dbReference type="Pfam" id="PF00168">
    <property type="entry name" value="C2"/>
    <property type="match status" value="1"/>
</dbReference>
<evidence type="ECO:0000313" key="10">
    <source>
        <dbReference type="EMBL" id="KAK4804111.1"/>
    </source>
</evidence>
<dbReference type="PROSITE" id="PS50004">
    <property type="entry name" value="C2"/>
    <property type="match status" value="1"/>
</dbReference>
<proteinExistence type="predicted"/>
<feature type="compositionally biased region" description="Low complexity" evidence="6">
    <location>
        <begin position="638"/>
        <end position="652"/>
    </location>
</feature>
<feature type="compositionally biased region" description="Low complexity" evidence="6">
    <location>
        <begin position="584"/>
        <end position="594"/>
    </location>
</feature>
<evidence type="ECO:0000259" key="8">
    <source>
        <dbReference type="PROSITE" id="PS50004"/>
    </source>
</evidence>
<dbReference type="GO" id="GO:0006869">
    <property type="term" value="P:lipid transport"/>
    <property type="evidence" value="ECO:0007669"/>
    <property type="project" value="UniProtKB-KW"/>
</dbReference>
<dbReference type="PANTHER" id="PTHR47042:SF4">
    <property type="entry name" value="OS02G0313700 PROTEIN"/>
    <property type="match status" value="1"/>
</dbReference>
<keyword evidence="3" id="KW-0445">Lipid transport</keyword>
<dbReference type="CDD" id="cd00030">
    <property type="entry name" value="C2"/>
    <property type="match status" value="1"/>
</dbReference>
<feature type="domain" description="SMP-LTD" evidence="9">
    <location>
        <begin position="71"/>
        <end position="265"/>
    </location>
</feature>
<evidence type="ECO:0000256" key="4">
    <source>
        <dbReference type="ARBA" id="ARBA00023121"/>
    </source>
</evidence>
<organism evidence="10 11">
    <name type="scientific">Trapa natans</name>
    <name type="common">Water chestnut</name>
    <dbReference type="NCBI Taxonomy" id="22666"/>
    <lineage>
        <taxon>Eukaryota</taxon>
        <taxon>Viridiplantae</taxon>
        <taxon>Streptophyta</taxon>
        <taxon>Embryophyta</taxon>
        <taxon>Tracheophyta</taxon>
        <taxon>Spermatophyta</taxon>
        <taxon>Magnoliopsida</taxon>
        <taxon>eudicotyledons</taxon>
        <taxon>Gunneridae</taxon>
        <taxon>Pentapetalae</taxon>
        <taxon>rosids</taxon>
        <taxon>malvids</taxon>
        <taxon>Myrtales</taxon>
        <taxon>Lythraceae</taxon>
        <taxon>Trapa</taxon>
    </lineage>
</organism>
<keyword evidence="7" id="KW-0812">Transmembrane</keyword>
<evidence type="ECO:0000256" key="3">
    <source>
        <dbReference type="ARBA" id="ARBA00023055"/>
    </source>
</evidence>
<dbReference type="InterPro" id="IPR031468">
    <property type="entry name" value="SMP_LBD"/>
</dbReference>
<comment type="caution">
    <text evidence="10">The sequence shown here is derived from an EMBL/GenBank/DDBJ whole genome shotgun (WGS) entry which is preliminary data.</text>
</comment>
<feature type="compositionally biased region" description="Basic and acidic residues" evidence="6">
    <location>
        <begin position="597"/>
        <end position="613"/>
    </location>
</feature>
<accession>A0AAN7N2R9</accession>